<organism evidence="2 3">
    <name type="scientific">Stenotrophomonas oahuensis</name>
    <dbReference type="NCBI Taxonomy" id="3003271"/>
    <lineage>
        <taxon>Bacteria</taxon>
        <taxon>Pseudomonadati</taxon>
        <taxon>Pseudomonadota</taxon>
        <taxon>Gammaproteobacteria</taxon>
        <taxon>Lysobacterales</taxon>
        <taxon>Lysobacteraceae</taxon>
        <taxon>Stenotrophomonas</taxon>
    </lineage>
</organism>
<gene>
    <name evidence="2" type="ORF">PDM29_10860</name>
</gene>
<feature type="chain" id="PRO_5045190967" description="DUF4156 domain-containing protein" evidence="1">
    <location>
        <begin position="23"/>
        <end position="92"/>
    </location>
</feature>
<sequence length="92" mass="10021">MNVKWFAVPMLYLCMVTPQTQAQTGESKYFCTVYDKEDVVLMNGTSQRYEVSATNQADAEVKALAAANKQHGGRAASAECAGGSSEFTLKKF</sequence>
<dbReference type="Proteomes" id="UP001302072">
    <property type="component" value="Chromosome"/>
</dbReference>
<accession>A0ABY9YJ33</accession>
<reference evidence="2 3" key="1">
    <citation type="submission" date="2022-12" db="EMBL/GenBank/DDBJ databases">
        <title>Two new species, Stenotrophomonas aracearum and Stenotrophomonas oahuensis, isolated from Anthurium (Araceae family) in Hawaii.</title>
        <authorList>
            <person name="Chunag S.C."/>
            <person name="Dobhal S."/>
            <person name="Alvarez A."/>
            <person name="Arif M."/>
        </authorList>
    </citation>
    <scope>NUCLEOTIDE SEQUENCE [LARGE SCALE GENOMIC DNA]</scope>
    <source>
        <strain evidence="2 3">A5586</strain>
    </source>
</reference>
<keyword evidence="3" id="KW-1185">Reference proteome</keyword>
<dbReference type="RefSeq" id="WP_311190187.1">
    <property type="nucleotide sequence ID" value="NZ_CP115541.1"/>
</dbReference>
<evidence type="ECO:0000256" key="1">
    <source>
        <dbReference type="SAM" id="SignalP"/>
    </source>
</evidence>
<evidence type="ECO:0000313" key="2">
    <source>
        <dbReference type="EMBL" id="WNH50892.1"/>
    </source>
</evidence>
<dbReference type="EMBL" id="CP115541">
    <property type="protein sequence ID" value="WNH50892.1"/>
    <property type="molecule type" value="Genomic_DNA"/>
</dbReference>
<evidence type="ECO:0000313" key="3">
    <source>
        <dbReference type="Proteomes" id="UP001302072"/>
    </source>
</evidence>
<evidence type="ECO:0008006" key="4">
    <source>
        <dbReference type="Google" id="ProtNLM"/>
    </source>
</evidence>
<name>A0ABY9YJ33_9GAMM</name>
<proteinExistence type="predicted"/>
<keyword evidence="1" id="KW-0732">Signal</keyword>
<protein>
    <recommendedName>
        <fullName evidence="4">DUF4156 domain-containing protein</fullName>
    </recommendedName>
</protein>
<feature type="signal peptide" evidence="1">
    <location>
        <begin position="1"/>
        <end position="22"/>
    </location>
</feature>